<protein>
    <submittedName>
        <fullName evidence="1">Uncharacterized protein</fullName>
    </submittedName>
</protein>
<dbReference type="HOGENOM" id="CLU_2672089_0_0_1"/>
<dbReference type="AlphaFoldDB" id="A0A0C3JRI4"/>
<name>A0A0C3JRI4_PISTI</name>
<dbReference type="EMBL" id="KN831949">
    <property type="protein sequence ID" value="KIO11773.1"/>
    <property type="molecule type" value="Genomic_DNA"/>
</dbReference>
<proteinExistence type="predicted"/>
<reference evidence="2" key="2">
    <citation type="submission" date="2015-01" db="EMBL/GenBank/DDBJ databases">
        <title>Evolutionary Origins and Diversification of the Mycorrhizal Mutualists.</title>
        <authorList>
            <consortium name="DOE Joint Genome Institute"/>
            <consortium name="Mycorrhizal Genomics Consortium"/>
            <person name="Kohler A."/>
            <person name="Kuo A."/>
            <person name="Nagy L.G."/>
            <person name="Floudas D."/>
            <person name="Copeland A."/>
            <person name="Barry K.W."/>
            <person name="Cichocki N."/>
            <person name="Veneault-Fourrey C."/>
            <person name="LaButti K."/>
            <person name="Lindquist E.A."/>
            <person name="Lipzen A."/>
            <person name="Lundell T."/>
            <person name="Morin E."/>
            <person name="Murat C."/>
            <person name="Riley R."/>
            <person name="Ohm R."/>
            <person name="Sun H."/>
            <person name="Tunlid A."/>
            <person name="Henrissat B."/>
            <person name="Grigoriev I.V."/>
            <person name="Hibbett D.S."/>
            <person name="Martin F."/>
        </authorList>
    </citation>
    <scope>NUCLEOTIDE SEQUENCE [LARGE SCALE GENOMIC DNA]</scope>
    <source>
        <strain evidence="2">Marx 270</strain>
    </source>
</reference>
<dbReference type="InParanoid" id="A0A0C3JRI4"/>
<sequence length="75" mass="7983">MSVEVTIANASLRKRITDSADIKITRTSQLYCFGSVGTDSNGCKSNCSSASVASKEESRLFSGVSDNRTLSDTIN</sequence>
<evidence type="ECO:0000313" key="1">
    <source>
        <dbReference type="EMBL" id="KIO11773.1"/>
    </source>
</evidence>
<reference evidence="1 2" key="1">
    <citation type="submission" date="2014-04" db="EMBL/GenBank/DDBJ databases">
        <authorList>
            <consortium name="DOE Joint Genome Institute"/>
            <person name="Kuo A."/>
            <person name="Kohler A."/>
            <person name="Costa M.D."/>
            <person name="Nagy L.G."/>
            <person name="Floudas D."/>
            <person name="Copeland A."/>
            <person name="Barry K.W."/>
            <person name="Cichocki N."/>
            <person name="Veneault-Fourrey C."/>
            <person name="LaButti K."/>
            <person name="Lindquist E.A."/>
            <person name="Lipzen A."/>
            <person name="Lundell T."/>
            <person name="Morin E."/>
            <person name="Murat C."/>
            <person name="Sun H."/>
            <person name="Tunlid A."/>
            <person name="Henrissat B."/>
            <person name="Grigoriev I.V."/>
            <person name="Hibbett D.S."/>
            <person name="Martin F."/>
            <person name="Nordberg H.P."/>
            <person name="Cantor M.N."/>
            <person name="Hua S.X."/>
        </authorList>
    </citation>
    <scope>NUCLEOTIDE SEQUENCE [LARGE SCALE GENOMIC DNA]</scope>
    <source>
        <strain evidence="1 2">Marx 270</strain>
    </source>
</reference>
<keyword evidence="2" id="KW-1185">Reference proteome</keyword>
<gene>
    <name evidence="1" type="ORF">M404DRAFT_994443</name>
</gene>
<organism evidence="1 2">
    <name type="scientific">Pisolithus tinctorius Marx 270</name>
    <dbReference type="NCBI Taxonomy" id="870435"/>
    <lineage>
        <taxon>Eukaryota</taxon>
        <taxon>Fungi</taxon>
        <taxon>Dikarya</taxon>
        <taxon>Basidiomycota</taxon>
        <taxon>Agaricomycotina</taxon>
        <taxon>Agaricomycetes</taxon>
        <taxon>Agaricomycetidae</taxon>
        <taxon>Boletales</taxon>
        <taxon>Sclerodermatineae</taxon>
        <taxon>Pisolithaceae</taxon>
        <taxon>Pisolithus</taxon>
    </lineage>
</organism>
<evidence type="ECO:0000313" key="2">
    <source>
        <dbReference type="Proteomes" id="UP000054217"/>
    </source>
</evidence>
<dbReference type="Proteomes" id="UP000054217">
    <property type="component" value="Unassembled WGS sequence"/>
</dbReference>
<accession>A0A0C3JRI4</accession>